<dbReference type="AlphaFoldDB" id="A0A1G2F3I3"/>
<dbReference type="Proteomes" id="UP000176787">
    <property type="component" value="Unassembled WGS sequence"/>
</dbReference>
<protein>
    <submittedName>
        <fullName evidence="1">Uncharacterized protein</fullName>
    </submittedName>
</protein>
<evidence type="ECO:0000313" key="1">
    <source>
        <dbReference type="EMBL" id="OGZ32646.1"/>
    </source>
</evidence>
<gene>
    <name evidence="1" type="ORF">A3H02_01090</name>
</gene>
<evidence type="ECO:0000313" key="2">
    <source>
        <dbReference type="Proteomes" id="UP000176787"/>
    </source>
</evidence>
<proteinExistence type="predicted"/>
<comment type="caution">
    <text evidence="1">The sequence shown here is derived from an EMBL/GenBank/DDBJ whole genome shotgun (WGS) entry which is preliminary data.</text>
</comment>
<dbReference type="STRING" id="1801726.A3H02_01090"/>
<reference evidence="1 2" key="1">
    <citation type="journal article" date="2016" name="Nat. Commun.">
        <title>Thousands of microbial genomes shed light on interconnected biogeochemical processes in an aquifer system.</title>
        <authorList>
            <person name="Anantharaman K."/>
            <person name="Brown C.T."/>
            <person name="Hug L.A."/>
            <person name="Sharon I."/>
            <person name="Castelle C.J."/>
            <person name="Probst A.J."/>
            <person name="Thomas B.C."/>
            <person name="Singh A."/>
            <person name="Wilkins M.J."/>
            <person name="Karaoz U."/>
            <person name="Brodie E.L."/>
            <person name="Williams K.H."/>
            <person name="Hubbard S.S."/>
            <person name="Banfield J.F."/>
        </authorList>
    </citation>
    <scope>NUCLEOTIDE SEQUENCE [LARGE SCALE GENOMIC DNA]</scope>
</reference>
<sequence>MPTKNPKQERLLDPDVIAEFPYKFCKALLEKLKELKRTNRIFVGEENSQCPTTTTIADLVIRHLTNKLLYPLDYKSSYNIDGLIKTAEEFLAIFEKK</sequence>
<accession>A0A1G2F3I3</accession>
<name>A0A1G2F3I3_9BACT</name>
<organism evidence="1 2">
    <name type="scientific">Candidatus Niyogibacteria bacterium RIFCSPLOWO2_12_FULL_41_13</name>
    <dbReference type="NCBI Taxonomy" id="1801726"/>
    <lineage>
        <taxon>Bacteria</taxon>
        <taxon>Candidatus Niyogiibacteriota</taxon>
    </lineage>
</organism>
<dbReference type="EMBL" id="MHMS01000004">
    <property type="protein sequence ID" value="OGZ32646.1"/>
    <property type="molecule type" value="Genomic_DNA"/>
</dbReference>